<proteinExistence type="predicted"/>
<dbReference type="AlphaFoldDB" id="A0A024UBB9"/>
<gene>
    <name evidence="1" type="ORF">H310_04987</name>
</gene>
<protein>
    <submittedName>
        <fullName evidence="1">Uncharacterized protein</fullName>
    </submittedName>
</protein>
<organism evidence="1">
    <name type="scientific">Aphanomyces invadans</name>
    <dbReference type="NCBI Taxonomy" id="157072"/>
    <lineage>
        <taxon>Eukaryota</taxon>
        <taxon>Sar</taxon>
        <taxon>Stramenopiles</taxon>
        <taxon>Oomycota</taxon>
        <taxon>Saprolegniomycetes</taxon>
        <taxon>Saprolegniales</taxon>
        <taxon>Verrucalvaceae</taxon>
        <taxon>Aphanomyces</taxon>
    </lineage>
</organism>
<name>A0A024UBB9_9STRA</name>
<evidence type="ECO:0000313" key="1">
    <source>
        <dbReference type="EMBL" id="ETW03574.1"/>
    </source>
</evidence>
<dbReference type="RefSeq" id="XP_008867803.1">
    <property type="nucleotide sequence ID" value="XM_008869581.1"/>
</dbReference>
<accession>A0A024UBB9</accession>
<dbReference type="VEuPathDB" id="FungiDB:H310_04987"/>
<reference evidence="1" key="1">
    <citation type="submission" date="2013-12" db="EMBL/GenBank/DDBJ databases">
        <title>The Genome Sequence of Aphanomyces invadans NJM9701.</title>
        <authorList>
            <consortium name="The Broad Institute Genomics Platform"/>
            <person name="Russ C."/>
            <person name="Tyler B."/>
            <person name="van West P."/>
            <person name="Dieguez-Uribeondo J."/>
            <person name="Young S.K."/>
            <person name="Zeng Q."/>
            <person name="Gargeya S."/>
            <person name="Fitzgerald M."/>
            <person name="Abouelleil A."/>
            <person name="Alvarado L."/>
            <person name="Chapman S.B."/>
            <person name="Gainer-Dewar J."/>
            <person name="Goldberg J."/>
            <person name="Griggs A."/>
            <person name="Gujja S."/>
            <person name="Hansen M."/>
            <person name="Howarth C."/>
            <person name="Imamovic A."/>
            <person name="Ireland A."/>
            <person name="Larimer J."/>
            <person name="McCowan C."/>
            <person name="Murphy C."/>
            <person name="Pearson M."/>
            <person name="Poon T.W."/>
            <person name="Priest M."/>
            <person name="Roberts A."/>
            <person name="Saif S."/>
            <person name="Shea T."/>
            <person name="Sykes S."/>
            <person name="Wortman J."/>
            <person name="Nusbaum C."/>
            <person name="Birren B."/>
        </authorList>
    </citation>
    <scope>NUCLEOTIDE SEQUENCE [LARGE SCALE GENOMIC DNA]</scope>
    <source>
        <strain evidence="1">NJM9701</strain>
    </source>
</reference>
<sequence>MRFLFSSSRFGFQQQWDRSTHVLQVLGTSWVCRLTSWLLSLWENMLIAYPNWNCVVLNTHVFHVLRQRLYVDIGAYTNGWFYPFSADYVQYAVDLNLDASNGEVRPDKQVNRAHSACSSM</sequence>
<dbReference type="EMBL" id="KI913959">
    <property type="protein sequence ID" value="ETW03574.1"/>
    <property type="molecule type" value="Genomic_DNA"/>
</dbReference>
<dbReference type="GeneID" id="20082037"/>